<dbReference type="Proteomes" id="UP000244248">
    <property type="component" value="Unassembled WGS sequence"/>
</dbReference>
<dbReference type="Gene3D" id="2.40.400.10">
    <property type="entry name" value="Acetoacetate decarboxylase-like"/>
    <property type="match status" value="1"/>
</dbReference>
<evidence type="ECO:0000313" key="2">
    <source>
        <dbReference type="Proteomes" id="UP000244248"/>
    </source>
</evidence>
<dbReference type="AlphaFoldDB" id="A0A2T5MIQ4"/>
<comment type="caution">
    <text evidence="1">The sequence shown here is derived from an EMBL/GenBank/DDBJ whole genome shotgun (WGS) entry which is preliminary data.</text>
</comment>
<protein>
    <recommendedName>
        <fullName evidence="3">Acetoacetate decarboxylase</fullName>
    </recommendedName>
</protein>
<name>A0A2T5MIQ4_9GAMM</name>
<dbReference type="OrthoDB" id="323772at2"/>
<dbReference type="EMBL" id="QANS01000002">
    <property type="protein sequence ID" value="PTU32450.1"/>
    <property type="molecule type" value="Genomic_DNA"/>
</dbReference>
<keyword evidence="2" id="KW-1185">Reference proteome</keyword>
<dbReference type="RefSeq" id="WP_107939646.1">
    <property type="nucleotide sequence ID" value="NZ_QANS01000002.1"/>
</dbReference>
<organism evidence="1 2">
    <name type="scientific">Stenotrophobium rhamnosiphilum</name>
    <dbReference type="NCBI Taxonomy" id="2029166"/>
    <lineage>
        <taxon>Bacteria</taxon>
        <taxon>Pseudomonadati</taxon>
        <taxon>Pseudomonadota</taxon>
        <taxon>Gammaproteobacteria</taxon>
        <taxon>Nevskiales</taxon>
        <taxon>Nevskiaceae</taxon>
        <taxon>Stenotrophobium</taxon>
    </lineage>
</organism>
<sequence length="229" mass="25508">MNTQTPPAVIDAPAPWTLLGRGYICMFRAPAALLDDERFVEPSLRGRRGASRFCYMMFVDYSDSPVGPYHELLFIPGTFPFEDGKRHLSISRIFVSSLDSVVNGQRNWGIPKAVAQFDVRYGENGLDCVSVSLDGKTFAEMDFVSWPISLPFTTAMLPNSWITLGQHLDGKSYVYQPSAKGWVRPGSLKRSKFDPTVFPDLAQATSLLTVGVSKFNMTFHESTIRPVAK</sequence>
<dbReference type="InterPro" id="IPR023375">
    <property type="entry name" value="ADC_dom_sf"/>
</dbReference>
<dbReference type="SUPFAM" id="SSF160104">
    <property type="entry name" value="Acetoacetate decarboxylase-like"/>
    <property type="match status" value="1"/>
</dbReference>
<evidence type="ECO:0000313" key="1">
    <source>
        <dbReference type="EMBL" id="PTU32450.1"/>
    </source>
</evidence>
<reference evidence="1 2" key="1">
    <citation type="submission" date="2018-04" db="EMBL/GenBank/DDBJ databases">
        <title>Novel species isolated from glacier.</title>
        <authorList>
            <person name="Liu Q."/>
            <person name="Xin Y.-H."/>
        </authorList>
    </citation>
    <scope>NUCLEOTIDE SEQUENCE [LARGE SCALE GENOMIC DNA]</scope>
    <source>
        <strain evidence="1 2">GT1R17</strain>
    </source>
</reference>
<gene>
    <name evidence="1" type="ORF">CJD38_07325</name>
</gene>
<dbReference type="PANTHER" id="PTHR40518:SF1">
    <property type="entry name" value="ACETOACETATE DECARBOXYLASE"/>
    <property type="match status" value="1"/>
</dbReference>
<accession>A0A2T5MIQ4</accession>
<evidence type="ECO:0008006" key="3">
    <source>
        <dbReference type="Google" id="ProtNLM"/>
    </source>
</evidence>
<proteinExistence type="predicted"/>
<dbReference type="PANTHER" id="PTHR40518">
    <property type="entry name" value="ACETOACETATE DECARBOXYLASE"/>
    <property type="match status" value="1"/>
</dbReference>